<evidence type="ECO:0000256" key="4">
    <source>
        <dbReference type="ARBA" id="ARBA00022679"/>
    </source>
</evidence>
<dbReference type="GO" id="GO:0005886">
    <property type="term" value="C:plasma membrane"/>
    <property type="evidence" value="ECO:0007669"/>
    <property type="project" value="UniProtKB-SubCell"/>
</dbReference>
<dbReference type="PIRSF" id="PIRSF026649">
    <property type="entry name" value="MsbB"/>
    <property type="match status" value="1"/>
</dbReference>
<dbReference type="PANTHER" id="PTHR30606">
    <property type="entry name" value="LIPID A BIOSYNTHESIS LAUROYL ACYLTRANSFERASE"/>
    <property type="match status" value="1"/>
</dbReference>
<evidence type="ECO:0000313" key="7">
    <source>
        <dbReference type="EMBL" id="TCJ12809.1"/>
    </source>
</evidence>
<keyword evidence="4 7" id="KW-0808">Transferase</keyword>
<evidence type="ECO:0000256" key="6">
    <source>
        <dbReference type="ARBA" id="ARBA00023315"/>
    </source>
</evidence>
<dbReference type="Proteomes" id="UP000295443">
    <property type="component" value="Unassembled WGS sequence"/>
</dbReference>
<dbReference type="EMBL" id="SJZB01000042">
    <property type="protein sequence ID" value="TCJ12809.1"/>
    <property type="molecule type" value="Genomic_DNA"/>
</dbReference>
<reference evidence="7 8" key="1">
    <citation type="submission" date="2019-03" db="EMBL/GenBank/DDBJ databases">
        <title>Genome sequence of Thiobacillaceae bacterium LSR1, a sulfur-oxidizing bacterium isolated from freshwater sediment.</title>
        <authorList>
            <person name="Li S."/>
        </authorList>
    </citation>
    <scope>NUCLEOTIDE SEQUENCE [LARGE SCALE GENOMIC DNA]</scope>
    <source>
        <strain evidence="7 8">LSR1</strain>
    </source>
</reference>
<keyword evidence="3" id="KW-0997">Cell inner membrane</keyword>
<dbReference type="InterPro" id="IPR004960">
    <property type="entry name" value="LipA_acyltrans"/>
</dbReference>
<gene>
    <name evidence="7" type="ORF">EZJ19_11250</name>
</gene>
<dbReference type="Pfam" id="PF03279">
    <property type="entry name" value="Lip_A_acyltrans"/>
    <property type="match status" value="1"/>
</dbReference>
<keyword evidence="8" id="KW-1185">Reference proteome</keyword>
<keyword evidence="6 7" id="KW-0012">Acyltransferase</keyword>
<dbReference type="GO" id="GO:0016746">
    <property type="term" value="F:acyltransferase activity"/>
    <property type="evidence" value="ECO:0007669"/>
    <property type="project" value="UniProtKB-KW"/>
</dbReference>
<evidence type="ECO:0000256" key="5">
    <source>
        <dbReference type="ARBA" id="ARBA00023136"/>
    </source>
</evidence>
<dbReference type="PANTHER" id="PTHR30606:SF9">
    <property type="entry name" value="LIPID A BIOSYNTHESIS LAUROYLTRANSFERASE"/>
    <property type="match status" value="1"/>
</dbReference>
<accession>A0A4R1B8Z3</accession>
<organism evidence="7 8">
    <name type="scientific">Parasulfuritortus cantonensis</name>
    <dbReference type="NCBI Taxonomy" id="2528202"/>
    <lineage>
        <taxon>Bacteria</taxon>
        <taxon>Pseudomonadati</taxon>
        <taxon>Pseudomonadota</taxon>
        <taxon>Betaproteobacteria</taxon>
        <taxon>Nitrosomonadales</taxon>
        <taxon>Thiobacillaceae</taxon>
        <taxon>Parasulfuritortus</taxon>
    </lineage>
</organism>
<protein>
    <submittedName>
        <fullName evidence="7">Lipid A biosynthesis acyltransferase</fullName>
    </submittedName>
</protein>
<keyword evidence="2" id="KW-1003">Cell membrane</keyword>
<dbReference type="CDD" id="cd07984">
    <property type="entry name" value="LPLAT_LABLAT-like"/>
    <property type="match status" value="1"/>
</dbReference>
<dbReference type="AlphaFoldDB" id="A0A4R1B8Z3"/>
<name>A0A4R1B8Z3_9PROT</name>
<proteinExistence type="predicted"/>
<comment type="caution">
    <text evidence="7">The sequence shown here is derived from an EMBL/GenBank/DDBJ whole genome shotgun (WGS) entry which is preliminary data.</text>
</comment>
<keyword evidence="5" id="KW-0472">Membrane</keyword>
<dbReference type="GO" id="GO:0009247">
    <property type="term" value="P:glycolipid biosynthetic process"/>
    <property type="evidence" value="ECO:0007669"/>
    <property type="project" value="UniProtKB-ARBA"/>
</dbReference>
<comment type="subcellular location">
    <subcellularLocation>
        <location evidence="1">Cell inner membrane</location>
    </subcellularLocation>
</comment>
<dbReference type="RefSeq" id="WP_131447616.1">
    <property type="nucleotide sequence ID" value="NZ_SJZB01000042.1"/>
</dbReference>
<evidence type="ECO:0000256" key="3">
    <source>
        <dbReference type="ARBA" id="ARBA00022519"/>
    </source>
</evidence>
<dbReference type="OrthoDB" id="9803456at2"/>
<evidence type="ECO:0000256" key="2">
    <source>
        <dbReference type="ARBA" id="ARBA00022475"/>
    </source>
</evidence>
<evidence type="ECO:0000313" key="8">
    <source>
        <dbReference type="Proteomes" id="UP000295443"/>
    </source>
</evidence>
<sequence length="292" mass="33220">MIHPGIALLRLLHAAVPVTTLARLGEWLGSALYPVSPTRRHIGLTNLRLCFPELTEAERRRLLKAHFRALGRATLLETVSWWGERAEVEGLTRLEGLDNLLPYLGKPLIWLAPHFVGLNIGGVRVSTEYAPVVSLYAHIKNPEVDRLMLHARTRFGGSELYSRQDGIKPVIRAIRKGLPFYYLPDMDFGRKDAVFVPFFGVPAATITGLSRLAKATGAVVVPCITRWQDGGYVARFYPPWQDFPSADVVADTRRMNAFIEDRIREMPEQYFWLHKRFKTRPDEKRKGGLYED</sequence>
<evidence type="ECO:0000256" key="1">
    <source>
        <dbReference type="ARBA" id="ARBA00004533"/>
    </source>
</evidence>